<comment type="similarity">
    <text evidence="3 9">Belongs to the FAD-dependent glycerol-3-phosphate dehydrogenase family.</text>
</comment>
<evidence type="ECO:0000256" key="3">
    <source>
        <dbReference type="ARBA" id="ARBA00007330"/>
    </source>
</evidence>
<sequence>MAGAFSSLHRRAILESMARSTLDVLVIGGGITGSGIAFDAASRGMKTGLLEMQDFAAGTSSRSTKLVHGGLRYLKQFQVGLVAEVGKERAIVYENGPHVTTPEWMLLPIYRGGTFGRFTTRMGLRLYDYLAGVKREERRKMLSIQDTLEREPLLKEAGLKGSGLYVEYRTDDARLTLEVLKEAVRQGTKAVNYAEVQGFLYDQGKITGVRVQDAVSGKQYEIRARRIVNAAGPWVDQLRELDGSKKGKQLQLTKGVHLVMDQNFFPLRQAIYFDHTDGRMLFAIPRQGKTYVGTTDTVYTADVAHPRMFEEDQAYILNAVNAMFPQLQLTSNHVESSWTGLRPLISEEGRGPSEISRRDEVWQSPSGLITIAGGKLTGYRKMAESVVNRVAKQLEAEGSPTYPICLTKQLPISGGQVGGGAGFAQFLKQATQEGERRGLSTELAHCWAERYGSNVSMLFRLAERLGAGRHAGRAVPVAAHALLPLEVLVPLMYAIDEEMAWKPSDFFIRRTGALYFDRDWVHKWKNPVTEYMARTLKWTPAQASAYRYELDQLLEQAVQPLPKNPIFESPRELEMEGQK</sequence>
<dbReference type="Gene3D" id="3.30.9.10">
    <property type="entry name" value="D-Amino Acid Oxidase, subunit A, domain 2"/>
    <property type="match status" value="1"/>
</dbReference>
<dbReference type="EC" id="1.1.5.3" evidence="9"/>
<evidence type="ECO:0000256" key="8">
    <source>
        <dbReference type="ARBA" id="ARBA00049055"/>
    </source>
</evidence>
<evidence type="ECO:0000256" key="2">
    <source>
        <dbReference type="ARBA" id="ARBA00004977"/>
    </source>
</evidence>
<dbReference type="Gene3D" id="1.10.8.870">
    <property type="entry name" value="Alpha-glycerophosphate oxidase, cap domain"/>
    <property type="match status" value="1"/>
</dbReference>
<dbReference type="Proteomes" id="UP001519288">
    <property type="component" value="Unassembled WGS sequence"/>
</dbReference>
<name>A0ABS4JKS3_9BACL</name>
<dbReference type="PRINTS" id="PR01001">
    <property type="entry name" value="FADG3PDH"/>
</dbReference>
<dbReference type="InterPro" id="IPR006076">
    <property type="entry name" value="FAD-dep_OxRdtase"/>
</dbReference>
<keyword evidence="5" id="KW-0319">Glycerol metabolism</keyword>
<evidence type="ECO:0000259" key="10">
    <source>
        <dbReference type="Pfam" id="PF01266"/>
    </source>
</evidence>
<dbReference type="Gene3D" id="3.50.50.60">
    <property type="entry name" value="FAD/NAD(P)-binding domain"/>
    <property type="match status" value="1"/>
</dbReference>
<evidence type="ECO:0000313" key="13">
    <source>
        <dbReference type="Proteomes" id="UP001519288"/>
    </source>
</evidence>
<comment type="cofactor">
    <cofactor evidence="1 9">
        <name>FAD</name>
        <dbReference type="ChEBI" id="CHEBI:57692"/>
    </cofactor>
</comment>
<keyword evidence="7 9" id="KW-0560">Oxidoreductase</keyword>
<comment type="caution">
    <text evidence="12">The sequence shown here is derived from an EMBL/GenBank/DDBJ whole genome shotgun (WGS) entry which is preliminary data.</text>
</comment>
<evidence type="ECO:0000256" key="9">
    <source>
        <dbReference type="RuleBase" id="RU361217"/>
    </source>
</evidence>
<evidence type="ECO:0000256" key="6">
    <source>
        <dbReference type="ARBA" id="ARBA00022827"/>
    </source>
</evidence>
<comment type="pathway">
    <text evidence="2">Polyol metabolism; glycerol degradation via glycerol kinase pathway; glycerone phosphate from sn-glycerol 3-phosphate (aerobic route): step 1/1.</text>
</comment>
<keyword evidence="6" id="KW-0274">FAD</keyword>
<dbReference type="InterPro" id="IPR000447">
    <property type="entry name" value="G3P_DH_FAD-dep"/>
</dbReference>
<dbReference type="PROSITE" id="PS00978">
    <property type="entry name" value="FAD_G3PDH_2"/>
    <property type="match status" value="1"/>
</dbReference>
<feature type="domain" description="Alpha-glycerophosphate oxidase C-terminal" evidence="11">
    <location>
        <begin position="405"/>
        <end position="542"/>
    </location>
</feature>
<reference evidence="12 13" key="1">
    <citation type="submission" date="2021-03" db="EMBL/GenBank/DDBJ databases">
        <title>Genomic Encyclopedia of Type Strains, Phase IV (KMG-IV): sequencing the most valuable type-strain genomes for metagenomic binning, comparative biology and taxonomic classification.</title>
        <authorList>
            <person name="Goeker M."/>
        </authorList>
    </citation>
    <scope>NUCLEOTIDE SEQUENCE [LARGE SCALE GENOMIC DNA]</scope>
    <source>
        <strain evidence="12 13">DSM 26806</strain>
    </source>
</reference>
<dbReference type="PROSITE" id="PS00977">
    <property type="entry name" value="FAD_G3PDH_1"/>
    <property type="match status" value="1"/>
</dbReference>
<dbReference type="Pfam" id="PF01266">
    <property type="entry name" value="DAO"/>
    <property type="match status" value="1"/>
</dbReference>
<evidence type="ECO:0000313" key="12">
    <source>
        <dbReference type="EMBL" id="MBP2002314.1"/>
    </source>
</evidence>
<dbReference type="PANTHER" id="PTHR11985">
    <property type="entry name" value="GLYCEROL-3-PHOSPHATE DEHYDROGENASE"/>
    <property type="match status" value="1"/>
</dbReference>
<dbReference type="InterPro" id="IPR036188">
    <property type="entry name" value="FAD/NAD-bd_sf"/>
</dbReference>
<dbReference type="PANTHER" id="PTHR11985:SF35">
    <property type="entry name" value="ANAEROBIC GLYCEROL-3-PHOSPHATE DEHYDROGENASE SUBUNIT A"/>
    <property type="match status" value="1"/>
</dbReference>
<gene>
    <name evidence="12" type="ORF">J2Z69_003386</name>
</gene>
<accession>A0ABS4JKS3</accession>
<keyword evidence="13" id="KW-1185">Reference proteome</keyword>
<evidence type="ECO:0000256" key="7">
    <source>
        <dbReference type="ARBA" id="ARBA00023002"/>
    </source>
</evidence>
<dbReference type="SUPFAM" id="SSF54373">
    <property type="entry name" value="FAD-linked reductases, C-terminal domain"/>
    <property type="match status" value="1"/>
</dbReference>
<keyword evidence="4 9" id="KW-0285">Flavoprotein</keyword>
<dbReference type="Pfam" id="PF16901">
    <property type="entry name" value="DAO_C"/>
    <property type="match status" value="1"/>
</dbReference>
<dbReference type="InterPro" id="IPR038299">
    <property type="entry name" value="DAO_C_sf"/>
</dbReference>
<dbReference type="EMBL" id="JAGGLD010000007">
    <property type="protein sequence ID" value="MBP2002314.1"/>
    <property type="molecule type" value="Genomic_DNA"/>
</dbReference>
<dbReference type="SUPFAM" id="SSF51905">
    <property type="entry name" value="FAD/NAD(P)-binding domain"/>
    <property type="match status" value="1"/>
</dbReference>
<feature type="domain" description="FAD dependent oxidoreductase" evidence="10">
    <location>
        <begin position="23"/>
        <end position="348"/>
    </location>
</feature>
<dbReference type="GO" id="GO:0004368">
    <property type="term" value="F:glycerol-3-phosphate dehydrogenase (quinone) activity"/>
    <property type="evidence" value="ECO:0007669"/>
    <property type="project" value="UniProtKB-EC"/>
</dbReference>
<organism evidence="12 13">
    <name type="scientific">Paenibacillus shirakamiensis</name>
    <dbReference type="NCBI Taxonomy" id="1265935"/>
    <lineage>
        <taxon>Bacteria</taxon>
        <taxon>Bacillati</taxon>
        <taxon>Bacillota</taxon>
        <taxon>Bacilli</taxon>
        <taxon>Bacillales</taxon>
        <taxon>Paenibacillaceae</taxon>
        <taxon>Paenibacillus</taxon>
    </lineage>
</organism>
<comment type="catalytic activity">
    <reaction evidence="8 9">
        <text>a quinone + sn-glycerol 3-phosphate = dihydroxyacetone phosphate + a quinol</text>
        <dbReference type="Rhea" id="RHEA:18977"/>
        <dbReference type="ChEBI" id="CHEBI:24646"/>
        <dbReference type="ChEBI" id="CHEBI:57597"/>
        <dbReference type="ChEBI" id="CHEBI:57642"/>
        <dbReference type="ChEBI" id="CHEBI:132124"/>
        <dbReference type="EC" id="1.1.5.3"/>
    </reaction>
</comment>
<evidence type="ECO:0000259" key="11">
    <source>
        <dbReference type="Pfam" id="PF16901"/>
    </source>
</evidence>
<evidence type="ECO:0000256" key="1">
    <source>
        <dbReference type="ARBA" id="ARBA00001974"/>
    </source>
</evidence>
<evidence type="ECO:0000256" key="5">
    <source>
        <dbReference type="ARBA" id="ARBA00022798"/>
    </source>
</evidence>
<protein>
    <recommendedName>
        <fullName evidence="9">Glycerol-3-phosphate dehydrogenase</fullName>
        <ecNumber evidence="9">1.1.5.3</ecNumber>
    </recommendedName>
</protein>
<dbReference type="RefSeq" id="WP_209865137.1">
    <property type="nucleotide sequence ID" value="NZ_JAGGLD010000007.1"/>
</dbReference>
<dbReference type="InterPro" id="IPR031656">
    <property type="entry name" value="DAO_C"/>
</dbReference>
<proteinExistence type="inferred from homology"/>
<evidence type="ECO:0000256" key="4">
    <source>
        <dbReference type="ARBA" id="ARBA00022630"/>
    </source>
</evidence>